<comment type="caution">
    <text evidence="3">The sequence shown here is derived from an EMBL/GenBank/DDBJ whole genome shotgun (WGS) entry which is preliminary data.</text>
</comment>
<dbReference type="GeneID" id="57239365"/>
<feature type="domain" description="Glycogen debranching enzyme C-terminal" evidence="1">
    <location>
        <begin position="290"/>
        <end position="631"/>
    </location>
</feature>
<dbReference type="InterPro" id="IPR012341">
    <property type="entry name" value="6hp_glycosidase-like_sf"/>
</dbReference>
<evidence type="ECO:0000259" key="1">
    <source>
        <dbReference type="Pfam" id="PF06202"/>
    </source>
</evidence>
<accession>A0A099WVD5</accession>
<evidence type="ECO:0000313" key="3">
    <source>
        <dbReference type="EMBL" id="KGN86672.1"/>
    </source>
</evidence>
<evidence type="ECO:0000259" key="2">
    <source>
        <dbReference type="Pfam" id="PF12439"/>
    </source>
</evidence>
<feature type="domain" description="Glycogen debranching enzyme bacterial and archaeal type N-terminal" evidence="2">
    <location>
        <begin position="20"/>
        <end position="241"/>
    </location>
</feature>
<dbReference type="Pfam" id="PF06202">
    <property type="entry name" value="GDE_C"/>
    <property type="match status" value="1"/>
</dbReference>
<dbReference type="Gene3D" id="1.50.10.10">
    <property type="match status" value="1"/>
</dbReference>
<dbReference type="EMBL" id="JRAK01000103">
    <property type="protein sequence ID" value="KGN86672.1"/>
    <property type="molecule type" value="Genomic_DNA"/>
</dbReference>
<dbReference type="PANTHER" id="PTHR10569:SF2">
    <property type="entry name" value="GLYCOGEN DEBRANCHING ENZYME"/>
    <property type="match status" value="1"/>
</dbReference>
<organism evidence="3 4">
    <name type="scientific">Porphyromonas gulae</name>
    <dbReference type="NCBI Taxonomy" id="111105"/>
    <lineage>
        <taxon>Bacteria</taxon>
        <taxon>Pseudomonadati</taxon>
        <taxon>Bacteroidota</taxon>
        <taxon>Bacteroidia</taxon>
        <taxon>Bacteroidales</taxon>
        <taxon>Porphyromonadaceae</taxon>
        <taxon>Porphyromonas</taxon>
    </lineage>
</organism>
<proteinExistence type="predicted"/>
<dbReference type="RefSeq" id="WP_018965708.1">
    <property type="nucleotide sequence ID" value="NZ_JQJE01000031.1"/>
</dbReference>
<dbReference type="InterPro" id="IPR024742">
    <property type="entry name" value="Glycogen_debranch_N"/>
</dbReference>
<dbReference type="Proteomes" id="UP000030146">
    <property type="component" value="Unassembled WGS sequence"/>
</dbReference>
<dbReference type="InterPro" id="IPR010401">
    <property type="entry name" value="AGL/Gdb1"/>
</dbReference>
<dbReference type="InterPro" id="IPR008928">
    <property type="entry name" value="6-hairpin_glycosidase_sf"/>
</dbReference>
<dbReference type="AlphaFoldDB" id="A0A099WVD5"/>
<protein>
    <submittedName>
        <fullName evidence="3">4-alpha-glucanotransferase</fullName>
    </submittedName>
</protein>
<name>A0A099WVD5_9PORP</name>
<dbReference type="PATRIC" id="fig|111105.18.peg.810"/>
<dbReference type="Pfam" id="PF12439">
    <property type="entry name" value="GDE_N"/>
    <property type="match status" value="1"/>
</dbReference>
<keyword evidence="3" id="KW-0808">Transferase</keyword>
<gene>
    <name evidence="3" type="ORF">HR15_07735</name>
</gene>
<dbReference type="GO" id="GO:0004135">
    <property type="term" value="F:amylo-alpha-1,6-glucosidase activity"/>
    <property type="evidence" value="ECO:0007669"/>
    <property type="project" value="InterPro"/>
</dbReference>
<dbReference type="SUPFAM" id="SSF48208">
    <property type="entry name" value="Six-hairpin glycosidases"/>
    <property type="match status" value="1"/>
</dbReference>
<dbReference type="PANTHER" id="PTHR10569">
    <property type="entry name" value="GLYCOGEN DEBRANCHING ENZYME"/>
    <property type="match status" value="1"/>
</dbReference>
<dbReference type="GO" id="GO:0004134">
    <property type="term" value="F:4-alpha-glucanotransferase activity"/>
    <property type="evidence" value="ECO:0007669"/>
    <property type="project" value="InterPro"/>
</dbReference>
<dbReference type="InterPro" id="IPR032790">
    <property type="entry name" value="GDE_C"/>
</dbReference>
<sequence length="658" mass="76236">MSYLKFDKTLMANLDESLQREYIRTNRKGAYSSSTIVGCNTRKYHGLLVVPIPELGDQNRVLLSSLDLTIIQHGAEFNVAVHHYKGGVISPNGHKYIREYNVDIIPATIFRVGGVVLKREQVFCHYINRTIFKYTLMEAHSDTLLRFRPLLAFRSVTALTHENGQIERGHIPARNGIGISLYKGYPHLFMQFSKEPEYREEGYWYKDFEYPKEKERGYECTEDLYMPGTFEIPIKKGESIYFAAGLEEANPNTLRTTFAKEVRERIPREDFFSCLRNAAHQLYYRPTPDDGYLLAGYPWFDVRARDLLVALPGCTLCVEAPERFERIVNTVIPAMERYMRLHQDDDTIHGLHEPDVGIWAIWAIQQYARRNGLEAAKRFGTFVSEVVSYYLSAEHPTAQIRENGLLYVFGTGFPLSWMDAKLNGKAVVPREGYLVELNALWYNALCFERELNGEKPEIGEIISRIERSFPDTFLNCYNYLFDYVRDGKAQDWSVRPNMLFAISLPYSPLQRDRQLQVLEIITRELLTPKGLRSLSPKSEGYRPYCRGKQEERELAYYNGSVWPWLLGQYTEAYLRLYGNSGVTFLERMLIGMEEELQMHGIGTVSELFDGNPPFMGRGAISFAMSVGEILRAKELLNRTESDMHLSVRHMYNYTKWKR</sequence>
<evidence type="ECO:0000313" key="4">
    <source>
        <dbReference type="Proteomes" id="UP000030146"/>
    </source>
</evidence>
<reference evidence="3 4" key="1">
    <citation type="submission" date="2014-08" db="EMBL/GenBank/DDBJ databases">
        <title>Porphyromonas gulae strain:COT-052_OH3439 Genome sequencing.</title>
        <authorList>
            <person name="Wallis C."/>
            <person name="Deusch O."/>
            <person name="O'Flynn C."/>
            <person name="Davis I."/>
            <person name="Jospin G."/>
            <person name="Darling A.E."/>
            <person name="Coil D.A."/>
            <person name="Alexiev A."/>
            <person name="Horsfall A."/>
            <person name="Kirkwood N."/>
            <person name="Harris S."/>
            <person name="Eisen J.A."/>
        </authorList>
    </citation>
    <scope>NUCLEOTIDE SEQUENCE [LARGE SCALE GENOMIC DNA]</scope>
    <source>
        <strain evidence="4">COT-052 OH3439</strain>
    </source>
</reference>
<dbReference type="GO" id="GO:0005980">
    <property type="term" value="P:glycogen catabolic process"/>
    <property type="evidence" value="ECO:0007669"/>
    <property type="project" value="InterPro"/>
</dbReference>
<keyword evidence="4" id="KW-1185">Reference proteome</keyword>